<keyword evidence="6" id="KW-0464">Manganese</keyword>
<organism evidence="11 12">
    <name type="scientific">Malassezia cuniculi</name>
    <dbReference type="NCBI Taxonomy" id="948313"/>
    <lineage>
        <taxon>Eukaryota</taxon>
        <taxon>Fungi</taxon>
        <taxon>Dikarya</taxon>
        <taxon>Basidiomycota</taxon>
        <taxon>Ustilaginomycotina</taxon>
        <taxon>Malasseziomycetes</taxon>
        <taxon>Malasseziales</taxon>
        <taxon>Malasseziaceae</taxon>
        <taxon>Malassezia</taxon>
    </lineage>
</organism>
<dbReference type="InterPro" id="IPR005135">
    <property type="entry name" value="Endo/exonuclease/phosphatase"/>
</dbReference>
<proteinExistence type="inferred from homology"/>
<evidence type="ECO:0000313" key="12">
    <source>
        <dbReference type="Proteomes" id="UP001219933"/>
    </source>
</evidence>
<dbReference type="GO" id="GO:0046872">
    <property type="term" value="F:metal ion binding"/>
    <property type="evidence" value="ECO:0007669"/>
    <property type="project" value="UniProtKB-KW"/>
</dbReference>
<evidence type="ECO:0000256" key="1">
    <source>
        <dbReference type="ARBA" id="ARBA00007092"/>
    </source>
</evidence>
<dbReference type="Pfam" id="PF03372">
    <property type="entry name" value="Exo_endo_phos"/>
    <property type="match status" value="1"/>
</dbReference>
<dbReference type="GO" id="GO:0008081">
    <property type="term" value="F:phosphoric diester hydrolase activity"/>
    <property type="evidence" value="ECO:0007669"/>
    <property type="project" value="TreeGrafter"/>
</dbReference>
<dbReference type="GO" id="GO:0140078">
    <property type="term" value="F:class I DNA-(apurinic or apyrimidinic site) endonuclease activity"/>
    <property type="evidence" value="ECO:0007669"/>
    <property type="project" value="UniProtKB-EC"/>
</dbReference>
<feature type="domain" description="Endonuclease/exonuclease/phosphatase" evidence="10">
    <location>
        <begin position="100"/>
        <end position="331"/>
    </location>
</feature>
<dbReference type="PANTHER" id="PTHR22748">
    <property type="entry name" value="AP ENDONUCLEASE"/>
    <property type="match status" value="1"/>
</dbReference>
<protein>
    <submittedName>
        <fullName evidence="11">DNA-(Apurinic or apyrimidinic site) lyase</fullName>
        <ecNumber evidence="11">4.2.99.18</ecNumber>
    </submittedName>
</protein>
<keyword evidence="2 6" id="KW-0479">Metal-binding</keyword>
<feature type="region of interest" description="Disordered" evidence="9">
    <location>
        <begin position="1"/>
        <end position="67"/>
    </location>
</feature>
<keyword evidence="3" id="KW-0378">Hydrolase</keyword>
<comment type="similarity">
    <text evidence="1 8">Belongs to the DNA repair enzymes AP/ExoA family.</text>
</comment>
<feature type="binding site" evidence="6">
    <location>
        <position position="91"/>
    </location>
    <ligand>
        <name>Mg(2+)</name>
        <dbReference type="ChEBI" id="CHEBI:18420"/>
        <label>1</label>
    </ligand>
</feature>
<evidence type="ECO:0000256" key="7">
    <source>
        <dbReference type="PIRSR" id="PIRSR604808-3"/>
    </source>
</evidence>
<feature type="active site" description="Proton donor/acceptor" evidence="5">
    <location>
        <position position="230"/>
    </location>
</feature>
<feature type="binding site" evidence="6">
    <location>
        <position position="330"/>
    </location>
    <ligand>
        <name>Mg(2+)</name>
        <dbReference type="ChEBI" id="CHEBI:18420"/>
        <label>1</label>
    </ligand>
</feature>
<dbReference type="PANTHER" id="PTHR22748:SF6">
    <property type="entry name" value="DNA-(APURINIC OR APYRIMIDINIC SITE) ENDONUCLEASE"/>
    <property type="match status" value="1"/>
</dbReference>
<dbReference type="EC" id="4.2.99.18" evidence="11"/>
<dbReference type="Proteomes" id="UP001219933">
    <property type="component" value="Chromosome 6"/>
</dbReference>
<dbReference type="Gene3D" id="3.60.10.10">
    <property type="entry name" value="Endonuclease/exonuclease/phosphatase"/>
    <property type="match status" value="1"/>
</dbReference>
<feature type="active site" evidence="5">
    <location>
        <position position="192"/>
    </location>
</feature>
<evidence type="ECO:0000259" key="10">
    <source>
        <dbReference type="Pfam" id="PF03372"/>
    </source>
</evidence>
<evidence type="ECO:0000256" key="2">
    <source>
        <dbReference type="ARBA" id="ARBA00022723"/>
    </source>
</evidence>
<dbReference type="PROSITE" id="PS51435">
    <property type="entry name" value="AP_NUCLEASE_F1_4"/>
    <property type="match status" value="1"/>
</dbReference>
<keyword evidence="11" id="KW-0456">Lyase</keyword>
<feature type="binding site" evidence="6">
    <location>
        <position position="119"/>
    </location>
    <ligand>
        <name>Mg(2+)</name>
        <dbReference type="ChEBI" id="CHEBI:18420"/>
        <label>1</label>
    </ligand>
</feature>
<keyword evidence="8" id="KW-0227">DNA damage</keyword>
<dbReference type="GO" id="GO:0008311">
    <property type="term" value="F:double-stranded DNA 3'-5' DNA exonuclease activity"/>
    <property type="evidence" value="ECO:0007669"/>
    <property type="project" value="TreeGrafter"/>
</dbReference>
<dbReference type="AlphaFoldDB" id="A0AAF0J7T0"/>
<sequence>MPPRAQSSTKRAVPEDSEGSKRQRTESTRTRAPKQETPAKASDSDAASESPAAPTGNDHSAPPEIPRNTAVPAKVEFAPRAEDCIRISAWNITSLKSSDQKGFMRYIRAEDADIVVLTETKVNADPAHAGIESIYRYRYWGIGEKKGYAGTAVLSKIKPENVTYGLPGFDDPSSRGRMITLEFPNTVLIGTYAVNAGDNLKTLGNKIKWNDAIEKHIASFAGRDVIWCGDLNVVWDDRDLAGASKKWNKSAGYTQAECDAHRRVLSANKMQDAWRVLHPDAVGHYTYYGWRGMCRSRGSGWRIDSFIVSEDAMPRVKAVEIRHEIYGASDHVPVVRMLTYQMADIAGPL</sequence>
<reference evidence="11" key="1">
    <citation type="submission" date="2023-03" db="EMBL/GenBank/DDBJ databases">
        <title>Mating type loci evolution in Malassezia.</title>
        <authorList>
            <person name="Coelho M.A."/>
        </authorList>
    </citation>
    <scope>NUCLEOTIDE SEQUENCE</scope>
    <source>
        <strain evidence="11">CBS 11721</strain>
    </source>
</reference>
<feature type="site" description="Important for catalytic activity" evidence="7">
    <location>
        <position position="304"/>
    </location>
</feature>
<evidence type="ECO:0000313" key="11">
    <source>
        <dbReference type="EMBL" id="WFD36957.1"/>
    </source>
</evidence>
<feature type="compositionally biased region" description="Low complexity" evidence="9">
    <location>
        <begin position="38"/>
        <end position="54"/>
    </location>
</feature>
<keyword evidence="12" id="KW-1185">Reference proteome</keyword>
<evidence type="ECO:0000256" key="9">
    <source>
        <dbReference type="SAM" id="MobiDB-lite"/>
    </source>
</evidence>
<evidence type="ECO:0000256" key="8">
    <source>
        <dbReference type="RuleBase" id="RU362131"/>
    </source>
</evidence>
<keyword evidence="4 6" id="KW-0460">Magnesium</keyword>
<feature type="site" description="Interaction with DNA substrate" evidence="7">
    <location>
        <position position="331"/>
    </location>
</feature>
<dbReference type="GO" id="GO:0005634">
    <property type="term" value="C:nucleus"/>
    <property type="evidence" value="ECO:0007669"/>
    <property type="project" value="TreeGrafter"/>
</dbReference>
<dbReference type="GO" id="GO:0006284">
    <property type="term" value="P:base-excision repair"/>
    <property type="evidence" value="ECO:0007669"/>
    <property type="project" value="TreeGrafter"/>
</dbReference>
<dbReference type="SUPFAM" id="SSF56219">
    <property type="entry name" value="DNase I-like"/>
    <property type="match status" value="1"/>
</dbReference>
<gene>
    <name evidence="11" type="ORF">MCUN1_003849</name>
</gene>
<keyword evidence="8" id="KW-0234">DNA repair</keyword>
<evidence type="ECO:0000256" key="4">
    <source>
        <dbReference type="ARBA" id="ARBA00022842"/>
    </source>
</evidence>
<dbReference type="InterPro" id="IPR004808">
    <property type="entry name" value="AP_endonuc_1"/>
</dbReference>
<name>A0AAF0J7T0_9BASI</name>
<dbReference type="EMBL" id="CP119882">
    <property type="protein sequence ID" value="WFD36957.1"/>
    <property type="molecule type" value="Genomic_DNA"/>
</dbReference>
<accession>A0AAF0J7T0</accession>
<feature type="compositionally biased region" description="Basic and acidic residues" evidence="9">
    <location>
        <begin position="12"/>
        <end position="29"/>
    </location>
</feature>
<dbReference type="InterPro" id="IPR036691">
    <property type="entry name" value="Endo/exonu/phosph_ase_sf"/>
</dbReference>
<feature type="site" description="Transition state stabilizer" evidence="7">
    <location>
        <position position="232"/>
    </location>
</feature>
<feature type="binding site" evidence="6">
    <location>
        <position position="230"/>
    </location>
    <ligand>
        <name>Mg(2+)</name>
        <dbReference type="ChEBI" id="CHEBI:18420"/>
        <label>1</label>
    </ligand>
</feature>
<dbReference type="NCBIfam" id="TIGR00633">
    <property type="entry name" value="xth"/>
    <property type="match status" value="1"/>
</dbReference>
<feature type="binding site" evidence="6">
    <location>
        <position position="232"/>
    </location>
    <ligand>
        <name>Mg(2+)</name>
        <dbReference type="ChEBI" id="CHEBI:18420"/>
        <label>1</label>
    </ligand>
</feature>
<evidence type="ECO:0000256" key="5">
    <source>
        <dbReference type="PIRSR" id="PIRSR604808-1"/>
    </source>
</evidence>
<feature type="binding site" evidence="6">
    <location>
        <position position="331"/>
    </location>
    <ligand>
        <name>Mg(2+)</name>
        <dbReference type="ChEBI" id="CHEBI:18420"/>
        <label>1</label>
    </ligand>
</feature>
<comment type="cofactor">
    <cofactor evidence="6 8">
        <name>Mg(2+)</name>
        <dbReference type="ChEBI" id="CHEBI:18420"/>
    </cofactor>
    <cofactor evidence="6 8">
        <name>Mn(2+)</name>
        <dbReference type="ChEBI" id="CHEBI:29035"/>
    </cofactor>
    <text evidence="6 8">Probably binds two magnesium or manganese ions per subunit.</text>
</comment>
<dbReference type="CDD" id="cd09087">
    <property type="entry name" value="Ape1-like_AP-endo"/>
    <property type="match status" value="1"/>
</dbReference>
<evidence type="ECO:0000256" key="6">
    <source>
        <dbReference type="PIRSR" id="PIRSR604808-2"/>
    </source>
</evidence>
<feature type="compositionally biased region" description="Polar residues" evidence="9">
    <location>
        <begin position="1"/>
        <end position="10"/>
    </location>
</feature>
<evidence type="ECO:0000256" key="3">
    <source>
        <dbReference type="ARBA" id="ARBA00022801"/>
    </source>
</evidence>
<feature type="active site" description="Proton acceptor" evidence="5">
    <location>
        <position position="331"/>
    </location>
</feature>